<gene>
    <name evidence="3" type="ORF">UFOPK2731_00892</name>
    <name evidence="4" type="ORF">UFOPK3161_01039</name>
    <name evidence="5" type="ORF">UFOPK3288_00740</name>
    <name evidence="2" type="ORF">UFOPK3962_00896</name>
    <name evidence="6" type="ORF">UFOPK4427_01089</name>
</gene>
<feature type="transmembrane region" description="Helical" evidence="1">
    <location>
        <begin position="12"/>
        <end position="31"/>
    </location>
</feature>
<evidence type="ECO:0000256" key="1">
    <source>
        <dbReference type="SAM" id="Phobius"/>
    </source>
</evidence>
<dbReference type="EMBL" id="CAFBRY010000038">
    <property type="protein sequence ID" value="CAB5150970.1"/>
    <property type="molecule type" value="Genomic_DNA"/>
</dbReference>
<evidence type="ECO:0000313" key="4">
    <source>
        <dbReference type="EMBL" id="CAB4827741.1"/>
    </source>
</evidence>
<dbReference type="EMBL" id="CAFABC010000031">
    <property type="protein sequence ID" value="CAB4827741.1"/>
    <property type="molecule type" value="Genomic_DNA"/>
</dbReference>
<accession>A0A6J7W8A4</accession>
<evidence type="ECO:0000313" key="3">
    <source>
        <dbReference type="EMBL" id="CAB4731977.1"/>
    </source>
</evidence>
<evidence type="ECO:0000313" key="6">
    <source>
        <dbReference type="EMBL" id="CAB5150970.1"/>
    </source>
</evidence>
<dbReference type="EMBL" id="CAFBLC010000020">
    <property type="protein sequence ID" value="CAB4854512.1"/>
    <property type="molecule type" value="Genomic_DNA"/>
</dbReference>
<name>A0A6J7W8A4_9ZZZZ</name>
<keyword evidence="1" id="KW-0472">Membrane</keyword>
<dbReference type="EMBL" id="CAEZYO010000024">
    <property type="protein sequence ID" value="CAB4731977.1"/>
    <property type="molecule type" value="Genomic_DNA"/>
</dbReference>
<proteinExistence type="predicted"/>
<protein>
    <submittedName>
        <fullName evidence="6">Unannotated protein</fullName>
    </submittedName>
</protein>
<dbReference type="EMBL" id="CAESAH010000024">
    <property type="protein sequence ID" value="CAB4340017.1"/>
    <property type="molecule type" value="Genomic_DNA"/>
</dbReference>
<evidence type="ECO:0000313" key="5">
    <source>
        <dbReference type="EMBL" id="CAB4854512.1"/>
    </source>
</evidence>
<keyword evidence="1" id="KW-1133">Transmembrane helix</keyword>
<dbReference type="AlphaFoldDB" id="A0A6J7W8A4"/>
<evidence type="ECO:0000313" key="2">
    <source>
        <dbReference type="EMBL" id="CAB4340017.1"/>
    </source>
</evidence>
<organism evidence="6">
    <name type="scientific">freshwater metagenome</name>
    <dbReference type="NCBI Taxonomy" id="449393"/>
    <lineage>
        <taxon>unclassified sequences</taxon>
        <taxon>metagenomes</taxon>
        <taxon>ecological metagenomes</taxon>
    </lineage>
</organism>
<reference evidence="6" key="1">
    <citation type="submission" date="2020-05" db="EMBL/GenBank/DDBJ databases">
        <authorList>
            <person name="Chiriac C."/>
            <person name="Salcher M."/>
            <person name="Ghai R."/>
            <person name="Kavagutti S V."/>
        </authorList>
    </citation>
    <scope>NUCLEOTIDE SEQUENCE</scope>
</reference>
<sequence length="148" mass="15882">MKSLREYRYSKGWIVLLATAVGLSYGGYTFINRAVTSQVYVTNCGMQDYKPTTIIKFCADAGVGVGAIEWSSWSAKGATGEGKYEINDCTPTCVAGKLHSADVTVILSKSKTIAGKPTLTYIVIKTKDGKNLPLSDSPTDAWPMELAG</sequence>
<keyword evidence="1" id="KW-0812">Transmembrane</keyword>